<evidence type="ECO:0000256" key="1">
    <source>
        <dbReference type="SAM" id="MobiDB-lite"/>
    </source>
</evidence>
<organism evidence="3 4">
    <name type="scientific">Solirubrobacter pauli</name>
    <dbReference type="NCBI Taxonomy" id="166793"/>
    <lineage>
        <taxon>Bacteria</taxon>
        <taxon>Bacillati</taxon>
        <taxon>Actinomycetota</taxon>
        <taxon>Thermoleophilia</taxon>
        <taxon>Solirubrobacterales</taxon>
        <taxon>Solirubrobacteraceae</taxon>
        <taxon>Solirubrobacter</taxon>
    </lineage>
</organism>
<evidence type="ECO:0000256" key="2">
    <source>
        <dbReference type="SAM" id="SignalP"/>
    </source>
</evidence>
<dbReference type="Proteomes" id="UP000278962">
    <property type="component" value="Unassembled WGS sequence"/>
</dbReference>
<proteinExistence type="predicted"/>
<protein>
    <recommendedName>
        <fullName evidence="5">Htaa protein</fullName>
    </recommendedName>
</protein>
<feature type="region of interest" description="Disordered" evidence="1">
    <location>
        <begin position="230"/>
        <end position="252"/>
    </location>
</feature>
<reference evidence="3 4" key="1">
    <citation type="submission" date="2018-10" db="EMBL/GenBank/DDBJ databases">
        <title>Genomic Encyclopedia of Archaeal and Bacterial Type Strains, Phase II (KMG-II): from individual species to whole genera.</title>
        <authorList>
            <person name="Goeker M."/>
        </authorList>
    </citation>
    <scope>NUCLEOTIDE SEQUENCE [LARGE SCALE GENOMIC DNA]</scope>
    <source>
        <strain evidence="3 4">DSM 14954</strain>
    </source>
</reference>
<feature type="chain" id="PRO_5038577087" description="Htaa protein" evidence="2">
    <location>
        <begin position="21"/>
        <end position="531"/>
    </location>
</feature>
<accession>A0A660L3X5</accession>
<evidence type="ECO:0000313" key="3">
    <source>
        <dbReference type="EMBL" id="RKQ88138.1"/>
    </source>
</evidence>
<dbReference type="EMBL" id="RBIL01000002">
    <property type="protein sequence ID" value="RKQ88138.1"/>
    <property type="molecule type" value="Genomic_DNA"/>
</dbReference>
<feature type="signal peptide" evidence="2">
    <location>
        <begin position="1"/>
        <end position="20"/>
    </location>
</feature>
<evidence type="ECO:0000313" key="4">
    <source>
        <dbReference type="Proteomes" id="UP000278962"/>
    </source>
</evidence>
<dbReference type="AlphaFoldDB" id="A0A660L3X5"/>
<gene>
    <name evidence="3" type="ORF">C8N24_6179</name>
</gene>
<comment type="caution">
    <text evidence="3">The sequence shown here is derived from an EMBL/GenBank/DDBJ whole genome shotgun (WGS) entry which is preliminary data.</text>
</comment>
<name>A0A660L3X5_9ACTN</name>
<keyword evidence="2" id="KW-0732">Signal</keyword>
<sequence>MRWAVALLCLAGALVAPAGAAAFPDAQFENQCQYSYDRGWRPVPMVFGGRLTNGSGTELTPGAQLSVGDTVRLEGGTVSAILPSWITSFAYAGELIPLGDGEIPVKAWLALEGTNTVEGVKSGILLDTVARTHVVLGPGGVVDEQRSSVLVDRAPIPPQTWTASGGEVRVTQALAESLPPLPVGEGGATTRVHGSLFVDAHLITGSGFVNHLYLDCLQGRQVREGETHTDELPGALGQFSVPGYTGEVDGTPVTGRVDADLLAGEGPPRVAAGGSATLRNGALRLRLTDAQRDAWFGGATQVALSGSVALEGLRSAEQVQDVALDHEATVAGDGPVTVTIPLPETTWTALGAEGIDVRGERSLVLDATVGPTTRRLTLSRVSAADPYPFARLLRPAAPPTKWEVRPPAPQPTPVPTPPVAPVPTVAPPKVAVRSSALKVKSNRVSAALSCAGASVCRGTVSLRTAKKVRKRYVTLTRSVKYAVAAGKRTTVRLTLSRAGKTYLRGRKRVRVTLTLKPSEGKTVTKQLTLTR</sequence>
<evidence type="ECO:0008006" key="5">
    <source>
        <dbReference type="Google" id="ProtNLM"/>
    </source>
</evidence>
<dbReference type="RefSeq" id="WP_121257387.1">
    <property type="nucleotide sequence ID" value="NZ_RBIL01000002.1"/>
</dbReference>
<dbReference type="OrthoDB" id="9821366at2"/>
<keyword evidence="4" id="KW-1185">Reference proteome</keyword>